<comment type="caution">
    <text evidence="2">The sequence shown here is derived from an EMBL/GenBank/DDBJ whole genome shotgun (WGS) entry which is preliminary data.</text>
</comment>
<proteinExistence type="inferred from homology"/>
<name>A0A7X6RJ24_9NOCA</name>
<dbReference type="InterPro" id="IPR026893">
    <property type="entry name" value="Tyr/Ser_Pase_IphP-type"/>
</dbReference>
<organism evidence="2 3">
    <name type="scientific">Nocardia veterana</name>
    <dbReference type="NCBI Taxonomy" id="132249"/>
    <lineage>
        <taxon>Bacteria</taxon>
        <taxon>Bacillati</taxon>
        <taxon>Actinomycetota</taxon>
        <taxon>Actinomycetes</taxon>
        <taxon>Mycobacteriales</taxon>
        <taxon>Nocardiaceae</taxon>
        <taxon>Nocardia</taxon>
    </lineage>
</organism>
<dbReference type="InterPro" id="IPR016130">
    <property type="entry name" value="Tyr_Pase_AS"/>
</dbReference>
<sequence length="259" mass="28382">MTTQPAAIPTLPRLATLDNLRDVAGAGAGYPTDNGRVRRGVLYRSNRIEVSPEDLVVLESLELTAIHDLREDHEIASHPDTSVAGAPWYHHPVPGIPQEEVAALSDADQTYAAMIENYRTFVSDPQCRRGFSDLLSGIASIEGPQLFHCSAGKDRTGWATVLIHYIAGVDPQAVTADYLLTDEYAVNSRKATLDSILENVGAARAPAYEPAFRCDMAYLDTAFAEVERLYGDMDGYLEDGLGLTESERQILRSRLVCEQ</sequence>
<reference evidence="2 3" key="1">
    <citation type="submission" date="2020-04" db="EMBL/GenBank/DDBJ databases">
        <title>MicrobeNet Type strains.</title>
        <authorList>
            <person name="Nicholson A.C."/>
        </authorList>
    </citation>
    <scope>NUCLEOTIDE SEQUENCE [LARGE SCALE GENOMIC DNA]</scope>
    <source>
        <strain evidence="2 3">DSM 44445</strain>
    </source>
</reference>
<dbReference type="InterPro" id="IPR029021">
    <property type="entry name" value="Prot-tyrosine_phosphatase-like"/>
</dbReference>
<evidence type="ECO:0000313" key="3">
    <source>
        <dbReference type="Proteomes" id="UP000523447"/>
    </source>
</evidence>
<dbReference type="AlphaFoldDB" id="A0A7X6RJ24"/>
<evidence type="ECO:0000256" key="1">
    <source>
        <dbReference type="ARBA" id="ARBA00009580"/>
    </source>
</evidence>
<evidence type="ECO:0000313" key="2">
    <source>
        <dbReference type="EMBL" id="NKY87756.1"/>
    </source>
</evidence>
<keyword evidence="3" id="KW-1185">Reference proteome</keyword>
<dbReference type="PANTHER" id="PTHR31126:SF1">
    <property type="entry name" value="TYROSINE SPECIFIC PROTEIN PHOSPHATASES DOMAIN-CONTAINING PROTEIN"/>
    <property type="match status" value="1"/>
</dbReference>
<dbReference type="PANTHER" id="PTHR31126">
    <property type="entry name" value="TYROSINE-PROTEIN PHOSPHATASE"/>
    <property type="match status" value="1"/>
</dbReference>
<dbReference type="Pfam" id="PF13350">
    <property type="entry name" value="Y_phosphatase3"/>
    <property type="match status" value="1"/>
</dbReference>
<dbReference type="Proteomes" id="UP000523447">
    <property type="component" value="Unassembled WGS sequence"/>
</dbReference>
<dbReference type="Gene3D" id="3.90.190.10">
    <property type="entry name" value="Protein tyrosine phosphatase superfamily"/>
    <property type="match status" value="1"/>
</dbReference>
<dbReference type="RefSeq" id="WP_157171705.1">
    <property type="nucleotide sequence ID" value="NZ_CAWPHS010000014.1"/>
</dbReference>
<gene>
    <name evidence="2" type="ORF">HGA07_19235</name>
</gene>
<dbReference type="EMBL" id="JAAXPE010000021">
    <property type="protein sequence ID" value="NKY87756.1"/>
    <property type="molecule type" value="Genomic_DNA"/>
</dbReference>
<comment type="similarity">
    <text evidence="1">Belongs to the protein-tyrosine phosphatase family.</text>
</comment>
<dbReference type="GO" id="GO:0004721">
    <property type="term" value="F:phosphoprotein phosphatase activity"/>
    <property type="evidence" value="ECO:0007669"/>
    <property type="project" value="InterPro"/>
</dbReference>
<protein>
    <submittedName>
        <fullName evidence="2">Tyrosine-protein phosphatase</fullName>
    </submittedName>
</protein>
<dbReference type="PROSITE" id="PS00383">
    <property type="entry name" value="TYR_PHOSPHATASE_1"/>
    <property type="match status" value="1"/>
</dbReference>
<accession>A0A7X6RJ24</accession>
<dbReference type="SUPFAM" id="SSF52799">
    <property type="entry name" value="(Phosphotyrosine protein) phosphatases II"/>
    <property type="match status" value="1"/>
</dbReference>